<name>A0A6A6PI61_9PEZI</name>
<dbReference type="RefSeq" id="XP_033585783.1">
    <property type="nucleotide sequence ID" value="XM_033734826.1"/>
</dbReference>
<keyword evidence="3" id="KW-1185">Reference proteome</keyword>
<sequence length="102" mass="11022">MVAGKNTPQALARAAPTPKLPPLPKLRVRKPTQGDANPCLGMMTSVLGCWASQGYTTKGCAVLETQLRACMDARKSQQATKSTINSTLARFYPKIIGPHKRK</sequence>
<dbReference type="PANTHER" id="PTHR28066:SF1">
    <property type="entry name" value="SMALL RIBOSOMAL SUBUNIT PROTEIN MS37"/>
    <property type="match status" value="1"/>
</dbReference>
<evidence type="ECO:0008006" key="4">
    <source>
        <dbReference type="Google" id="ProtNLM"/>
    </source>
</evidence>
<protein>
    <recommendedName>
        <fullName evidence="4">37S ribosomal protein mrp10, mitochondrial</fullName>
    </recommendedName>
</protein>
<dbReference type="GO" id="GO:0032543">
    <property type="term" value="P:mitochondrial translation"/>
    <property type="evidence" value="ECO:0007669"/>
    <property type="project" value="InterPro"/>
</dbReference>
<feature type="region of interest" description="Disordered" evidence="1">
    <location>
        <begin position="1"/>
        <end position="35"/>
    </location>
</feature>
<dbReference type="OrthoDB" id="2210at2759"/>
<dbReference type="Proteomes" id="UP000799767">
    <property type="component" value="Unassembled WGS sequence"/>
</dbReference>
<dbReference type="AlphaFoldDB" id="A0A6A6PI61"/>
<dbReference type="GO" id="GO:0003735">
    <property type="term" value="F:structural constituent of ribosome"/>
    <property type="evidence" value="ECO:0007669"/>
    <property type="project" value="InterPro"/>
</dbReference>
<evidence type="ECO:0000256" key="1">
    <source>
        <dbReference type="SAM" id="MobiDB-lite"/>
    </source>
</evidence>
<evidence type="ECO:0000313" key="2">
    <source>
        <dbReference type="EMBL" id="KAF2479213.1"/>
    </source>
</evidence>
<organism evidence="2 3">
    <name type="scientific">Neohortaea acidophila</name>
    <dbReference type="NCBI Taxonomy" id="245834"/>
    <lineage>
        <taxon>Eukaryota</taxon>
        <taxon>Fungi</taxon>
        <taxon>Dikarya</taxon>
        <taxon>Ascomycota</taxon>
        <taxon>Pezizomycotina</taxon>
        <taxon>Dothideomycetes</taxon>
        <taxon>Dothideomycetidae</taxon>
        <taxon>Mycosphaerellales</taxon>
        <taxon>Teratosphaeriaceae</taxon>
        <taxon>Neohortaea</taxon>
    </lineage>
</organism>
<gene>
    <name evidence="2" type="ORF">BDY17DRAFT_305177</name>
</gene>
<evidence type="ECO:0000313" key="3">
    <source>
        <dbReference type="Proteomes" id="UP000799767"/>
    </source>
</evidence>
<accession>A0A6A6PI61</accession>
<dbReference type="GeneID" id="54475828"/>
<dbReference type="PANTHER" id="PTHR28066">
    <property type="entry name" value="37S RIBOSOMAL PROTEIN MRP10, MITOCHONDRIAL"/>
    <property type="match status" value="1"/>
</dbReference>
<dbReference type="InterPro" id="IPR017264">
    <property type="entry name" value="Ribosomal_mS37_fun"/>
</dbReference>
<reference evidence="2" key="1">
    <citation type="journal article" date="2020" name="Stud. Mycol.">
        <title>101 Dothideomycetes genomes: a test case for predicting lifestyles and emergence of pathogens.</title>
        <authorList>
            <person name="Haridas S."/>
            <person name="Albert R."/>
            <person name="Binder M."/>
            <person name="Bloem J."/>
            <person name="Labutti K."/>
            <person name="Salamov A."/>
            <person name="Andreopoulos B."/>
            <person name="Baker S."/>
            <person name="Barry K."/>
            <person name="Bills G."/>
            <person name="Bluhm B."/>
            <person name="Cannon C."/>
            <person name="Castanera R."/>
            <person name="Culley D."/>
            <person name="Daum C."/>
            <person name="Ezra D."/>
            <person name="Gonzalez J."/>
            <person name="Henrissat B."/>
            <person name="Kuo A."/>
            <person name="Liang C."/>
            <person name="Lipzen A."/>
            <person name="Lutzoni F."/>
            <person name="Magnuson J."/>
            <person name="Mondo S."/>
            <person name="Nolan M."/>
            <person name="Ohm R."/>
            <person name="Pangilinan J."/>
            <person name="Park H.-J."/>
            <person name="Ramirez L."/>
            <person name="Alfaro M."/>
            <person name="Sun H."/>
            <person name="Tritt A."/>
            <person name="Yoshinaga Y."/>
            <person name="Zwiers L.-H."/>
            <person name="Turgeon B."/>
            <person name="Goodwin S."/>
            <person name="Spatafora J."/>
            <person name="Crous P."/>
            <person name="Grigoriev I."/>
        </authorList>
    </citation>
    <scope>NUCLEOTIDE SEQUENCE</scope>
    <source>
        <strain evidence="2">CBS 113389</strain>
    </source>
</reference>
<dbReference type="EMBL" id="MU001642">
    <property type="protein sequence ID" value="KAF2479213.1"/>
    <property type="molecule type" value="Genomic_DNA"/>
</dbReference>
<dbReference type="GO" id="GO:0005763">
    <property type="term" value="C:mitochondrial small ribosomal subunit"/>
    <property type="evidence" value="ECO:0007669"/>
    <property type="project" value="TreeGrafter"/>
</dbReference>
<proteinExistence type="predicted"/>